<feature type="compositionally biased region" description="Basic and acidic residues" evidence="8">
    <location>
        <begin position="1115"/>
        <end position="1127"/>
    </location>
</feature>
<dbReference type="EMBL" id="JAFEKC020000022">
    <property type="protein sequence ID" value="KAK0507982.1"/>
    <property type="molecule type" value="Genomic_DNA"/>
</dbReference>
<dbReference type="PROSITE" id="PS50088">
    <property type="entry name" value="ANK_REPEAT"/>
    <property type="match status" value="2"/>
</dbReference>
<feature type="compositionally biased region" description="Low complexity" evidence="8">
    <location>
        <begin position="1006"/>
        <end position="1031"/>
    </location>
</feature>
<dbReference type="InterPro" id="IPR002641">
    <property type="entry name" value="PNPLA_dom"/>
</dbReference>
<evidence type="ECO:0000256" key="1">
    <source>
        <dbReference type="ARBA" id="ARBA00007920"/>
    </source>
</evidence>
<proteinExistence type="inferred from homology"/>
<feature type="compositionally biased region" description="Polar residues" evidence="8">
    <location>
        <begin position="1046"/>
        <end position="1075"/>
    </location>
</feature>
<dbReference type="Gene3D" id="3.40.1090.10">
    <property type="entry name" value="Cytosolic phospholipase A2 catalytic domain"/>
    <property type="match status" value="1"/>
</dbReference>
<dbReference type="SUPFAM" id="SSF53474">
    <property type="entry name" value="alpha/beta-Hydrolases"/>
    <property type="match status" value="1"/>
</dbReference>
<evidence type="ECO:0000256" key="7">
    <source>
        <dbReference type="PROSITE-ProRule" id="PRU01161"/>
    </source>
</evidence>
<dbReference type="Proteomes" id="UP001166286">
    <property type="component" value="Unassembled WGS sequence"/>
</dbReference>
<keyword evidence="6" id="KW-0040">ANK repeat</keyword>
<name>A0AA39QRS8_9LECA</name>
<gene>
    <name evidence="10" type="ORF">JMJ35_009871</name>
</gene>
<dbReference type="SMART" id="SM00248">
    <property type="entry name" value="ANK"/>
    <property type="match status" value="3"/>
</dbReference>
<evidence type="ECO:0000313" key="11">
    <source>
        <dbReference type="Proteomes" id="UP001166286"/>
    </source>
</evidence>
<feature type="repeat" description="ANK" evidence="6">
    <location>
        <begin position="858"/>
        <end position="890"/>
    </location>
</feature>
<evidence type="ECO:0000256" key="5">
    <source>
        <dbReference type="ARBA" id="ARBA00023422"/>
    </source>
</evidence>
<dbReference type="Pfam" id="PF12796">
    <property type="entry name" value="Ank_2"/>
    <property type="match status" value="1"/>
</dbReference>
<dbReference type="PANTHER" id="PTHR10039">
    <property type="entry name" value="AMELOGENIN"/>
    <property type="match status" value="1"/>
</dbReference>
<dbReference type="InterPro" id="IPR007751">
    <property type="entry name" value="DUF676_lipase-like"/>
</dbReference>
<keyword evidence="4 7" id="KW-0443">Lipid metabolism</keyword>
<organism evidence="10 11">
    <name type="scientific">Cladonia borealis</name>
    <dbReference type="NCBI Taxonomy" id="184061"/>
    <lineage>
        <taxon>Eukaryota</taxon>
        <taxon>Fungi</taxon>
        <taxon>Dikarya</taxon>
        <taxon>Ascomycota</taxon>
        <taxon>Pezizomycotina</taxon>
        <taxon>Lecanoromycetes</taxon>
        <taxon>OSLEUM clade</taxon>
        <taxon>Lecanoromycetidae</taxon>
        <taxon>Lecanorales</taxon>
        <taxon>Lecanorineae</taxon>
        <taxon>Cladoniaceae</taxon>
        <taxon>Cladonia</taxon>
    </lineage>
</organism>
<dbReference type="InterPro" id="IPR036770">
    <property type="entry name" value="Ankyrin_rpt-contain_sf"/>
</dbReference>
<dbReference type="InterPro" id="IPR027417">
    <property type="entry name" value="P-loop_NTPase"/>
</dbReference>
<sequence length="1535" mass="174634">MSAERVGIFELSEKCQAKTVDVVAVHGIMGDPFETWKHENGKIWLKDFLAKDLPFARIMTFGYDSAVAFSKGVGNIEDNARFLLNQLSAERATSGSEGRNGRPIVFVCHSLGGIIVKKAMVLAHERSTEPDFKDILDNTKAMAFLSVPHKGADIAWWGNFGANILNSASMGTSTSKKLIKDLKKHSPVLMDISKQFVPRSQGLTIYAFYERRKTGPILVVDEYSATIGIANERLFPVNADHHTICRFESAEGQAYKAVGSHIVTLVRAVAPAVMPLTKEQVDCIRSLYLSDPDAAKERVPPRADGTCGWLLDHPSYHSWLTPDGPHLLWVTGAPGMGKTVLASFVIDQMRLYQPHGVTCFFFWDDKYALQKTAVALLRGILFQIFHHRQNLSIHALPSWRDTAGKAFEEASVLWRICTACFDDPLLGEMVCILDALDECQASERNQLMKWIAQYFKNRPPNTNRVKLILTSRPEITMSDILDDSASRIKLEIRTDKDWLSVDIENFIDHEIETLPALRNLPEASRRRLRDRLVQNADRTFLWASLVLQKIPSEAQLSEDGFATMLSRIPDHLEQLYRDILMSIREENRDKAKKMLSILTMAQNPMSQEKLQECWAIEQHHMSIRHMISNQVPDIRRTVALLCGQFVRWEKPKQKLRGESNKDNSSEECRLVHQSAKEFLLINTDHTPVPLTEKPWYVLDVAEASSLMASKCVWFANLQEFRDTFIHQKPTGSMLRDTNQFIWRPRDLECGLQRSCKQHPFLRYTLRYWAHHYREVEMLEASPVPDLQRLIDTVTLLYRNNTSFRAHWFMRMLRMTGTRLTQQGCRVPAVVFCAYNGHKTILTSLVEEPQDLNASIVQLKFTALHMAVLGKHLPMVEWLLDNKAEIGAVDAWGRTPLHLAARRNNIDVLQCLLNHKAHIFQKDMHGSTPIQGARERQLSNHIDLLAEYERSLEGLQPPSPPQSQMFDLRLIRDDDSTTGNQRAGESALEPNYEHHALDFPWEDYNESESLSESSSERQSLSHSATSRSSVRTLSRRRSSAHLRKSSSVHSCESASDISVHTTGRDSPSLAQSSASVESFRVRRRNQSLPDDHRHKERGRRRLNETGQKRSSVIFTDKSEQHDSARSGGEDSEMSPWDEKAILALDGGGVRSYSSILILREIMKVVIEREKSYPGADGLVNSSWHPLTPLTIDATISTEQSSWLPCHYFDYVGGTSSGGLISILLGQLRMNIDDAIAEFENIFAKVLERTPPSDRRWLLFWSRDTDRHEIFFQACLEELIRRRLPYMRTSVVGLEFKSINEAACRTVVIGCRRSNRFGHPKPCLFPSYDLPTQESDLNGPVHLIAGTLPIWQVARCALAIPRYLKPVQIEGWEYVDGSLVAHNPTEMLIREVMSTRTRHITPRIVISIGSGKTKKMSGSKSSPLTDLGIRRGLGVRTYFRFDVEDGLETIKRDEWRVKRSEGKHLLQPSAMQRPPRNKTLDTITKHTLAYISTNEVQEQISHCAEILVKARRLRVRFNPLRWEQKCNGSTGLGYAVW</sequence>
<dbReference type="InterPro" id="IPR016035">
    <property type="entry name" value="Acyl_Trfase/lysoPLipase"/>
</dbReference>
<evidence type="ECO:0000256" key="2">
    <source>
        <dbReference type="ARBA" id="ARBA00013278"/>
    </source>
</evidence>
<dbReference type="GO" id="GO:0016042">
    <property type="term" value="P:lipid catabolic process"/>
    <property type="evidence" value="ECO:0007669"/>
    <property type="project" value="UniProtKB-UniRule"/>
</dbReference>
<dbReference type="Pfam" id="PF01734">
    <property type="entry name" value="Patatin"/>
    <property type="match status" value="1"/>
</dbReference>
<keyword evidence="3" id="KW-0677">Repeat</keyword>
<dbReference type="PROSITE" id="PS51635">
    <property type="entry name" value="PNPLA"/>
    <property type="match status" value="1"/>
</dbReference>
<dbReference type="PROSITE" id="PS50297">
    <property type="entry name" value="ANK_REP_REGION"/>
    <property type="match status" value="1"/>
</dbReference>
<keyword evidence="7" id="KW-0378">Hydrolase</keyword>
<comment type="catalytic activity">
    <reaction evidence="5">
        <text>a 1,2-diacyl-sn-glycero-3-phosphocholine + H2O = a 1-acyl-sn-glycero-3-phosphocholine + a fatty acid + H(+)</text>
        <dbReference type="Rhea" id="RHEA:15801"/>
        <dbReference type="ChEBI" id="CHEBI:15377"/>
        <dbReference type="ChEBI" id="CHEBI:15378"/>
        <dbReference type="ChEBI" id="CHEBI:28868"/>
        <dbReference type="ChEBI" id="CHEBI:57643"/>
        <dbReference type="ChEBI" id="CHEBI:58168"/>
        <dbReference type="EC" id="3.1.1.4"/>
    </reaction>
    <physiologicalReaction direction="left-to-right" evidence="5">
        <dbReference type="Rhea" id="RHEA:15802"/>
    </physiologicalReaction>
</comment>
<dbReference type="InterPro" id="IPR029058">
    <property type="entry name" value="AB_hydrolase_fold"/>
</dbReference>
<feature type="domain" description="PNPLA" evidence="9">
    <location>
        <begin position="1141"/>
        <end position="1387"/>
    </location>
</feature>
<evidence type="ECO:0000313" key="10">
    <source>
        <dbReference type="EMBL" id="KAK0507982.1"/>
    </source>
</evidence>
<dbReference type="GO" id="GO:0046486">
    <property type="term" value="P:glycerolipid metabolic process"/>
    <property type="evidence" value="ECO:0007669"/>
    <property type="project" value="UniProtKB-ARBA"/>
</dbReference>
<dbReference type="GO" id="GO:0004623">
    <property type="term" value="F:phospholipase A2 activity"/>
    <property type="evidence" value="ECO:0007669"/>
    <property type="project" value="UniProtKB-EC"/>
</dbReference>
<dbReference type="Pfam" id="PF05057">
    <property type="entry name" value="DUF676"/>
    <property type="match status" value="1"/>
</dbReference>
<comment type="caution">
    <text evidence="7">Lacks conserved residue(s) required for the propagation of feature annotation.</text>
</comment>
<dbReference type="EC" id="3.1.1.4" evidence="2"/>
<dbReference type="SUPFAM" id="SSF52151">
    <property type="entry name" value="FabD/lysophospholipase-like"/>
    <property type="match status" value="1"/>
</dbReference>
<reference evidence="10" key="1">
    <citation type="submission" date="2023-03" db="EMBL/GenBank/DDBJ databases">
        <title>Complete genome of Cladonia borealis.</title>
        <authorList>
            <person name="Park H."/>
        </authorList>
    </citation>
    <scope>NUCLEOTIDE SEQUENCE</scope>
    <source>
        <strain evidence="10">ANT050790</strain>
    </source>
</reference>
<feature type="repeat" description="ANK" evidence="6">
    <location>
        <begin position="891"/>
        <end position="923"/>
    </location>
</feature>
<feature type="active site" description="Nucleophile" evidence="7">
    <location>
        <position position="1214"/>
    </location>
</feature>
<feature type="compositionally biased region" description="Basic residues" evidence="8">
    <location>
        <begin position="1032"/>
        <end position="1045"/>
    </location>
</feature>
<protein>
    <recommendedName>
        <fullName evidence="2">phospholipase A2</fullName>
        <ecNumber evidence="2">3.1.1.4</ecNumber>
    </recommendedName>
</protein>
<dbReference type="Gene3D" id="3.40.50.300">
    <property type="entry name" value="P-loop containing nucleotide triphosphate hydrolases"/>
    <property type="match status" value="1"/>
</dbReference>
<evidence type="ECO:0000256" key="3">
    <source>
        <dbReference type="ARBA" id="ARBA00022737"/>
    </source>
</evidence>
<dbReference type="Pfam" id="PF24883">
    <property type="entry name" value="NPHP3_N"/>
    <property type="match status" value="1"/>
</dbReference>
<keyword evidence="11" id="KW-1185">Reference proteome</keyword>
<evidence type="ECO:0000256" key="4">
    <source>
        <dbReference type="ARBA" id="ARBA00023098"/>
    </source>
</evidence>
<comment type="similarity">
    <text evidence="1">Belongs to the putative lipase ROG1 family.</text>
</comment>
<dbReference type="PANTHER" id="PTHR10039:SF14">
    <property type="entry name" value="NACHT DOMAIN-CONTAINING PROTEIN"/>
    <property type="match status" value="1"/>
</dbReference>
<feature type="short sequence motif" description="GXSXG" evidence="7">
    <location>
        <begin position="1212"/>
        <end position="1216"/>
    </location>
</feature>
<evidence type="ECO:0000259" key="9">
    <source>
        <dbReference type="PROSITE" id="PS51635"/>
    </source>
</evidence>
<feature type="active site" description="Proton acceptor" evidence="7">
    <location>
        <position position="1374"/>
    </location>
</feature>
<evidence type="ECO:0000256" key="6">
    <source>
        <dbReference type="PROSITE-ProRule" id="PRU00023"/>
    </source>
</evidence>
<dbReference type="SUPFAM" id="SSF52540">
    <property type="entry name" value="P-loop containing nucleoside triphosphate hydrolases"/>
    <property type="match status" value="1"/>
</dbReference>
<dbReference type="InterPro" id="IPR056884">
    <property type="entry name" value="NPHP3-like_N"/>
</dbReference>
<dbReference type="SUPFAM" id="SSF48403">
    <property type="entry name" value="Ankyrin repeat"/>
    <property type="match status" value="1"/>
</dbReference>
<comment type="caution">
    <text evidence="10">The sequence shown here is derived from an EMBL/GenBank/DDBJ whole genome shotgun (WGS) entry which is preliminary data.</text>
</comment>
<feature type="region of interest" description="Disordered" evidence="8">
    <location>
        <begin position="1004"/>
        <end position="1132"/>
    </location>
</feature>
<accession>A0AA39QRS8</accession>
<dbReference type="Gene3D" id="3.40.50.1820">
    <property type="entry name" value="alpha/beta hydrolase"/>
    <property type="match status" value="1"/>
</dbReference>
<evidence type="ECO:0000256" key="8">
    <source>
        <dbReference type="SAM" id="MobiDB-lite"/>
    </source>
</evidence>
<dbReference type="Gene3D" id="1.25.40.20">
    <property type="entry name" value="Ankyrin repeat-containing domain"/>
    <property type="match status" value="1"/>
</dbReference>
<dbReference type="InterPro" id="IPR002110">
    <property type="entry name" value="Ankyrin_rpt"/>
</dbReference>
<keyword evidence="7" id="KW-0442">Lipid degradation</keyword>